<dbReference type="EC" id="7.1.1.9" evidence="3"/>
<dbReference type="InterPro" id="IPR000298">
    <property type="entry name" value="Cyt_c_oxidase-like_su3"/>
</dbReference>
<protein>
    <recommendedName>
        <fullName evidence="3">cytochrome-c oxidase</fullName>
        <ecNumber evidence="3">7.1.1.9</ecNumber>
    </recommendedName>
    <alternativeName>
        <fullName evidence="9">Cytochrome aa3 subunit 3</fullName>
    </alternativeName>
    <alternativeName>
        <fullName evidence="10">Cytochrome c oxidase polypeptide III</fullName>
    </alternativeName>
</protein>
<keyword evidence="7 13" id="KW-1133">Transmembrane helix</keyword>
<dbReference type="PROSITE" id="PS50253">
    <property type="entry name" value="COX3"/>
    <property type="match status" value="1"/>
</dbReference>
<evidence type="ECO:0000256" key="4">
    <source>
        <dbReference type="ARBA" id="ARBA00022475"/>
    </source>
</evidence>
<comment type="catalytic activity">
    <reaction evidence="11">
        <text>4 Fe(II)-[cytochrome c] + O2 + 8 H(+)(in) = 4 Fe(III)-[cytochrome c] + 2 H2O + 4 H(+)(out)</text>
        <dbReference type="Rhea" id="RHEA:11436"/>
        <dbReference type="Rhea" id="RHEA-COMP:10350"/>
        <dbReference type="Rhea" id="RHEA-COMP:14399"/>
        <dbReference type="ChEBI" id="CHEBI:15377"/>
        <dbReference type="ChEBI" id="CHEBI:15378"/>
        <dbReference type="ChEBI" id="CHEBI:15379"/>
        <dbReference type="ChEBI" id="CHEBI:29033"/>
        <dbReference type="ChEBI" id="CHEBI:29034"/>
        <dbReference type="EC" id="7.1.1.9"/>
    </reaction>
</comment>
<dbReference type="FunFam" id="1.20.120.80:FF:000001">
    <property type="entry name" value="Cytochrome (Ubi)quinol oxidase subunit III"/>
    <property type="match status" value="1"/>
</dbReference>
<evidence type="ECO:0000256" key="6">
    <source>
        <dbReference type="ARBA" id="ARBA00022967"/>
    </source>
</evidence>
<dbReference type="STRING" id="1736691.SAMN06295964_2789"/>
<evidence type="ECO:0000259" key="14">
    <source>
        <dbReference type="PROSITE" id="PS50253"/>
    </source>
</evidence>
<dbReference type="Gene3D" id="1.20.120.80">
    <property type="entry name" value="Cytochrome c oxidase, subunit III, four-helix bundle"/>
    <property type="match status" value="1"/>
</dbReference>
<comment type="similarity">
    <text evidence="2 12">Belongs to the cytochrome c oxidase subunit 3 family.</text>
</comment>
<gene>
    <name evidence="15" type="ORF">SAMN06295964_2789</name>
</gene>
<feature type="domain" description="Heme-copper oxidase subunit III family profile" evidence="14">
    <location>
        <begin position="61"/>
        <end position="240"/>
    </location>
</feature>
<comment type="subcellular location">
    <subcellularLocation>
        <location evidence="1 12">Cell membrane</location>
        <topology evidence="1 12">Multi-pass membrane protein</topology>
    </subcellularLocation>
</comment>
<feature type="transmembrane region" description="Helical" evidence="13">
    <location>
        <begin position="220"/>
        <end position="239"/>
    </location>
</feature>
<dbReference type="AlphaFoldDB" id="A0A1T4Z6C8"/>
<keyword evidence="16" id="KW-1185">Reference proteome</keyword>
<dbReference type="InterPro" id="IPR024791">
    <property type="entry name" value="Cyt_c/ubiquinol_Oxase_su3"/>
</dbReference>
<dbReference type="CDD" id="cd00386">
    <property type="entry name" value="Heme_Cu_Oxidase_III_like"/>
    <property type="match status" value="1"/>
</dbReference>
<evidence type="ECO:0000256" key="7">
    <source>
        <dbReference type="ARBA" id="ARBA00022989"/>
    </source>
</evidence>
<evidence type="ECO:0000256" key="13">
    <source>
        <dbReference type="SAM" id="Phobius"/>
    </source>
</evidence>
<keyword evidence="5 12" id="KW-0812">Transmembrane</keyword>
<evidence type="ECO:0000256" key="12">
    <source>
        <dbReference type="RuleBase" id="RU003376"/>
    </source>
</evidence>
<dbReference type="GO" id="GO:0004129">
    <property type="term" value="F:cytochrome-c oxidase activity"/>
    <property type="evidence" value="ECO:0007669"/>
    <property type="project" value="UniProtKB-EC"/>
</dbReference>
<dbReference type="GO" id="GO:0019646">
    <property type="term" value="P:aerobic electron transport chain"/>
    <property type="evidence" value="ECO:0007669"/>
    <property type="project" value="InterPro"/>
</dbReference>
<dbReference type="SUPFAM" id="SSF81452">
    <property type="entry name" value="Cytochrome c oxidase subunit III-like"/>
    <property type="match status" value="1"/>
</dbReference>
<dbReference type="InterPro" id="IPR035973">
    <property type="entry name" value="Cyt_c_oxidase_su3-like_sf"/>
</dbReference>
<evidence type="ECO:0000256" key="11">
    <source>
        <dbReference type="ARBA" id="ARBA00047816"/>
    </source>
</evidence>
<feature type="transmembrane region" description="Helical" evidence="13">
    <location>
        <begin position="103"/>
        <end position="126"/>
    </location>
</feature>
<dbReference type="Proteomes" id="UP000191040">
    <property type="component" value="Chromosome I"/>
</dbReference>
<proteinExistence type="inferred from homology"/>
<evidence type="ECO:0000256" key="1">
    <source>
        <dbReference type="ARBA" id="ARBA00004651"/>
    </source>
</evidence>
<evidence type="ECO:0000313" key="15">
    <source>
        <dbReference type="EMBL" id="SKB09600.1"/>
    </source>
</evidence>
<keyword evidence="8 13" id="KW-0472">Membrane</keyword>
<evidence type="ECO:0000256" key="3">
    <source>
        <dbReference type="ARBA" id="ARBA00012949"/>
    </source>
</evidence>
<feature type="transmembrane region" description="Helical" evidence="13">
    <location>
        <begin position="60"/>
        <end position="83"/>
    </location>
</feature>
<dbReference type="Pfam" id="PF00510">
    <property type="entry name" value="COX3"/>
    <property type="match status" value="1"/>
</dbReference>
<sequence>MRPGAKRCDDGGSDLLIVAEEEDSKGLVLAHDGIVHNDHVATTSAIPASRLHGVEGRPSYVTVGTIVWLSSELMFFATLFAAYFTVRSVAPELWAQETELLNIPFATVNTTILVLSSVTCQLGVYAAAKGNAAGMRKWFIISFIMGAVFIGGQATEYAELVHEGLTIQSSAYGSLFYLATGFHGLHVIGGLLAFLLVIGRTYAARKFTHEQAVSAIVVSYYWHFVDVVWVALFAAIYIIR</sequence>
<keyword evidence="6" id="KW-1278">Translocase</keyword>
<reference evidence="16" key="1">
    <citation type="submission" date="2017-02" db="EMBL/GenBank/DDBJ databases">
        <authorList>
            <person name="Varghese N."/>
            <person name="Submissions S."/>
        </authorList>
    </citation>
    <scope>NUCLEOTIDE SEQUENCE [LARGE SCALE GENOMIC DNA]</scope>
    <source>
        <strain evidence="16">9H-4</strain>
    </source>
</reference>
<evidence type="ECO:0000256" key="9">
    <source>
        <dbReference type="ARBA" id="ARBA00031400"/>
    </source>
</evidence>
<keyword evidence="4" id="KW-1003">Cell membrane</keyword>
<evidence type="ECO:0000256" key="8">
    <source>
        <dbReference type="ARBA" id="ARBA00023136"/>
    </source>
</evidence>
<evidence type="ECO:0000313" key="16">
    <source>
        <dbReference type="Proteomes" id="UP000191040"/>
    </source>
</evidence>
<name>A0A1T4Z6C8_9ACTN</name>
<dbReference type="PANTHER" id="PTHR11403">
    <property type="entry name" value="CYTOCHROME C OXIDASE SUBUNIT III"/>
    <property type="match status" value="1"/>
</dbReference>
<dbReference type="EMBL" id="LT796768">
    <property type="protein sequence ID" value="SKB09600.1"/>
    <property type="molecule type" value="Genomic_DNA"/>
</dbReference>
<organism evidence="15 16">
    <name type="scientific">Aeromicrobium choanae</name>
    <dbReference type="NCBI Taxonomy" id="1736691"/>
    <lineage>
        <taxon>Bacteria</taxon>
        <taxon>Bacillati</taxon>
        <taxon>Actinomycetota</taxon>
        <taxon>Actinomycetes</taxon>
        <taxon>Propionibacteriales</taxon>
        <taxon>Nocardioidaceae</taxon>
        <taxon>Aeromicrobium</taxon>
    </lineage>
</organism>
<dbReference type="PANTHER" id="PTHR11403:SF2">
    <property type="entry name" value="CYTOCHROME BO(3) UBIQUINOL OXIDASE SUBUNIT 3"/>
    <property type="match status" value="1"/>
</dbReference>
<accession>A0A1T4Z6C8</accession>
<evidence type="ECO:0000256" key="2">
    <source>
        <dbReference type="ARBA" id="ARBA00010581"/>
    </source>
</evidence>
<evidence type="ECO:0000256" key="5">
    <source>
        <dbReference type="ARBA" id="ARBA00022692"/>
    </source>
</evidence>
<feature type="transmembrane region" description="Helical" evidence="13">
    <location>
        <begin position="175"/>
        <end position="199"/>
    </location>
</feature>
<dbReference type="InterPro" id="IPR013833">
    <property type="entry name" value="Cyt_c_oxidase_su3_a-hlx"/>
</dbReference>
<feature type="transmembrane region" description="Helical" evidence="13">
    <location>
        <begin position="138"/>
        <end position="155"/>
    </location>
</feature>
<dbReference type="GO" id="GO:0005886">
    <property type="term" value="C:plasma membrane"/>
    <property type="evidence" value="ECO:0007669"/>
    <property type="project" value="UniProtKB-SubCell"/>
</dbReference>
<evidence type="ECO:0000256" key="10">
    <source>
        <dbReference type="ARBA" id="ARBA00031625"/>
    </source>
</evidence>